<dbReference type="Pfam" id="PF05000">
    <property type="entry name" value="RNA_pol_Rpb1_4"/>
    <property type="match status" value="1"/>
</dbReference>
<dbReference type="GO" id="GO:0003677">
    <property type="term" value="F:DNA binding"/>
    <property type="evidence" value="ECO:0007669"/>
    <property type="project" value="UniProtKB-UniRule"/>
</dbReference>
<dbReference type="SUPFAM" id="SSF64484">
    <property type="entry name" value="beta and beta-prime subunits of DNA dependent RNA-polymerase"/>
    <property type="match status" value="1"/>
</dbReference>
<dbReference type="Gene3D" id="1.10.150.390">
    <property type="match status" value="1"/>
</dbReference>
<feature type="binding site" evidence="11">
    <location>
        <position position="857"/>
    </location>
    <ligand>
        <name>Zn(2+)</name>
        <dbReference type="ChEBI" id="CHEBI:29105"/>
        <label>2</label>
    </ligand>
</feature>
<evidence type="ECO:0000256" key="6">
    <source>
        <dbReference type="ARBA" id="ARBA00022723"/>
    </source>
</evidence>
<keyword evidence="4 11" id="KW-0808">Transferase</keyword>
<dbReference type="NCBIfam" id="TIGR02386">
    <property type="entry name" value="rpoC_TIGR"/>
    <property type="match status" value="1"/>
</dbReference>
<dbReference type="Gene3D" id="2.40.50.100">
    <property type="match status" value="1"/>
</dbReference>
<accession>A0A285HAR8</accession>
<evidence type="ECO:0000256" key="3">
    <source>
        <dbReference type="ARBA" id="ARBA00022478"/>
    </source>
</evidence>
<reference evidence="15" key="1">
    <citation type="submission" date="2017-09" db="EMBL/GenBank/DDBJ databases">
        <authorList>
            <person name="Varghese N."/>
            <person name="Submissions S."/>
        </authorList>
    </citation>
    <scope>NUCLEOTIDE SEQUENCE [LARGE SCALE GENOMIC DNA]</scope>
    <source>
        <strain evidence="15">MSL47</strain>
    </source>
</reference>
<evidence type="ECO:0000256" key="8">
    <source>
        <dbReference type="ARBA" id="ARBA00022842"/>
    </source>
</evidence>
<dbReference type="InterPro" id="IPR006592">
    <property type="entry name" value="RNA_pol_N"/>
</dbReference>
<evidence type="ECO:0000256" key="10">
    <source>
        <dbReference type="ARBA" id="ARBA00048552"/>
    </source>
</evidence>
<feature type="binding site" evidence="11">
    <location>
        <position position="62"/>
    </location>
    <ligand>
        <name>Zn(2+)</name>
        <dbReference type="ChEBI" id="CHEBI:29105"/>
        <label>1</label>
    </ligand>
</feature>
<sequence>MPLFNVNNFDSMKIGLASPEKIRSWSSGEVKKPETINYRTLKPEKEGLFCEKIFGPTKDWECHCGKYKRVRYKGVVCDRCGVEVTRSKVRRERMGHIELAAPVSHIWFFKGIPSRLGLVMDMSPRSLEKVLYFVSYIVIDPGESPLSKKQLLTENEYREARTKYGDNFEAGMGAEAIREVLRNIELDKEVEELRETIKSVSGQRRKRAVRRLKVLEGLRNSGNRPEWMILDVIPVIPPELRPMVQLDGGRFATSDLNDLYRRVINRNNRLKRLLDLGAPDIIIRNEKRMLQEAVDALIDNGRRGRPVTGAGNRPLKSLSDMLKGKQGRFRQNLLGKRVDYSGRSVIVVGPNLRLDQCGLPRKMALELFKPFVMKRLVDKELAHNIKSAKGMVEKLDSRVWDVLEEVIKEHPVLLNRAPTLHRLGIQAFEPILVEGKAIRVHPLVCPAYNADFDGDQMAVHVPLSAEAQAECRLLMLSTYNILAPSDGGAIAVPSQDMVLGAYYLTILKDGAKGEGKIFGSTDSVIKAYENDQITLQTKIKYRLPNGEWIDTGAGRVIFNDVLPEELPFYNEVFDKKRLGRLVSESHRKLGPNKTAEILDSVKNLTFSYATKSGITISVTDVDIPQAKYDIVKESEDKVDKIEKQYRRGLITERERYQRVIDVWSKAKDRVTEALIDNLDEFNPIYMMATSGARGNKSQITQLGGMRGLMADPSGRIIDMPIKASFREGLTVLEFFISTHGARKGLADTALRTADSGYLTRRLVDVSQDVIVREEDCGTEDGLLIKPISEDGEIIEPLSERIIGRVPSIDLIHPKTGEVIVHKNKTITEEIMEEIEAAGIEEVEIRTVLTCRTEHGVCQRCYGRNLADGKMVNVGEAIGIMAAQSIGEPGTQLTMRTFHTGGVAGDDITQGLPRVEELFEARSPKGQAVVTELDGQVNIVENGRSYKAVIKTKDGRQKTYQLPYGSELRIKDGDYVEAGDRLTKGPLDPEDILRISGKRSVQKYLLREVQSVYRSQGVEINDKHIEVIVRQMMNKVKIKEAGNTELLPGSLVDIFEFEAVNDKVIAEGKEPATATPELLGITKASLATESFLSAASFQETTRVLTEASLEGKSDSLLGLKENVIIGQLIPAGTGMRRYREIPSEVVE</sequence>
<evidence type="ECO:0000256" key="5">
    <source>
        <dbReference type="ARBA" id="ARBA00022695"/>
    </source>
</evidence>
<evidence type="ECO:0000313" key="14">
    <source>
        <dbReference type="EMBL" id="SNY31926.1"/>
    </source>
</evidence>
<evidence type="ECO:0000256" key="1">
    <source>
        <dbReference type="ARBA" id="ARBA00004026"/>
    </source>
</evidence>
<dbReference type="Gene3D" id="1.10.132.30">
    <property type="match status" value="1"/>
</dbReference>
<dbReference type="STRING" id="1413210.U472_04640"/>
<dbReference type="NCBIfam" id="TIGR02388">
    <property type="entry name" value="rpoC2_cyan"/>
    <property type="match status" value="1"/>
</dbReference>
<name>A0A285HAR8_9FIRM</name>
<evidence type="ECO:0000256" key="4">
    <source>
        <dbReference type="ARBA" id="ARBA00022679"/>
    </source>
</evidence>
<comment type="cofactor">
    <cofactor evidence="11">
        <name>Zn(2+)</name>
        <dbReference type="ChEBI" id="CHEBI:29105"/>
    </cofactor>
    <text evidence="11">Binds 2 Zn(2+) ions per subunit.</text>
</comment>
<dbReference type="EMBL" id="OBDZ01000015">
    <property type="protein sequence ID" value="SNY31926.1"/>
    <property type="molecule type" value="Genomic_DNA"/>
</dbReference>
<dbReference type="Pfam" id="PF04997">
    <property type="entry name" value="RNA_pol_Rpb1_1"/>
    <property type="match status" value="1"/>
</dbReference>
<dbReference type="InterPro" id="IPR012756">
    <property type="entry name" value="DNA-dir_RpoC2_beta_pp"/>
</dbReference>
<feature type="binding site" evidence="11">
    <location>
        <position position="80"/>
    </location>
    <ligand>
        <name>Zn(2+)</name>
        <dbReference type="ChEBI" id="CHEBI:29105"/>
        <label>1</label>
    </ligand>
</feature>
<dbReference type="Gene3D" id="2.40.40.20">
    <property type="match status" value="1"/>
</dbReference>
<protein>
    <recommendedName>
        <fullName evidence="11">DNA-directed RNA polymerase subunit beta'</fullName>
        <shortName evidence="11">RNAP subunit beta'</shortName>
        <ecNumber evidence="11">2.7.7.6</ecNumber>
    </recommendedName>
    <alternativeName>
        <fullName evidence="11">RNA polymerase subunit beta'</fullName>
    </alternativeName>
    <alternativeName>
        <fullName evidence="11">Transcriptase subunit beta'</fullName>
    </alternativeName>
</protein>
<comment type="cofactor">
    <cofactor evidence="11">
        <name>Mg(2+)</name>
        <dbReference type="ChEBI" id="CHEBI:18420"/>
    </cofactor>
    <text evidence="11">Binds 1 Mg(2+) ion per subunit.</text>
</comment>
<evidence type="ECO:0000256" key="9">
    <source>
        <dbReference type="ARBA" id="ARBA00023163"/>
    </source>
</evidence>
<feature type="binding site" evidence="11">
    <location>
        <position position="455"/>
    </location>
    <ligand>
        <name>Mg(2+)</name>
        <dbReference type="ChEBI" id="CHEBI:18420"/>
    </ligand>
</feature>
<dbReference type="GO" id="GO:0008270">
    <property type="term" value="F:zinc ion binding"/>
    <property type="evidence" value="ECO:0007669"/>
    <property type="project" value="UniProtKB-UniRule"/>
</dbReference>
<dbReference type="Proteomes" id="UP000219573">
    <property type="component" value="Unassembled WGS sequence"/>
</dbReference>
<feature type="binding site" evidence="11">
    <location>
        <position position="850"/>
    </location>
    <ligand>
        <name>Zn(2+)</name>
        <dbReference type="ChEBI" id="CHEBI:29105"/>
        <label>2</label>
    </ligand>
</feature>
<evidence type="ECO:0000259" key="13">
    <source>
        <dbReference type="SMART" id="SM00663"/>
    </source>
</evidence>
<dbReference type="AlphaFoldDB" id="A0A285HAR8"/>
<feature type="binding site" evidence="11">
    <location>
        <position position="453"/>
    </location>
    <ligand>
        <name>Mg(2+)</name>
        <dbReference type="ChEBI" id="CHEBI:18420"/>
    </ligand>
</feature>
<dbReference type="PANTHER" id="PTHR19376">
    <property type="entry name" value="DNA-DIRECTED RNA POLYMERASE"/>
    <property type="match status" value="1"/>
</dbReference>
<dbReference type="NCBIfam" id="NF011498">
    <property type="entry name" value="PRK14906.1"/>
    <property type="match status" value="1"/>
</dbReference>
<evidence type="ECO:0000313" key="15">
    <source>
        <dbReference type="Proteomes" id="UP000219573"/>
    </source>
</evidence>
<comment type="catalytic activity">
    <reaction evidence="10 11 12">
        <text>RNA(n) + a ribonucleoside 5'-triphosphate = RNA(n+1) + diphosphate</text>
        <dbReference type="Rhea" id="RHEA:21248"/>
        <dbReference type="Rhea" id="RHEA-COMP:14527"/>
        <dbReference type="Rhea" id="RHEA-COMP:17342"/>
        <dbReference type="ChEBI" id="CHEBI:33019"/>
        <dbReference type="ChEBI" id="CHEBI:61557"/>
        <dbReference type="ChEBI" id="CHEBI:140395"/>
        <dbReference type="EC" id="2.7.7.6"/>
    </reaction>
</comment>
<dbReference type="GO" id="GO:0000287">
    <property type="term" value="F:magnesium ion binding"/>
    <property type="evidence" value="ECO:0007669"/>
    <property type="project" value="UniProtKB-UniRule"/>
</dbReference>
<feature type="binding site" evidence="11">
    <location>
        <position position="860"/>
    </location>
    <ligand>
        <name>Zn(2+)</name>
        <dbReference type="ChEBI" id="CHEBI:29105"/>
        <label>2</label>
    </ligand>
</feature>
<comment type="similarity">
    <text evidence="2 11 12">Belongs to the RNA polymerase beta' chain family.</text>
</comment>
<dbReference type="GO" id="GO:0000428">
    <property type="term" value="C:DNA-directed RNA polymerase complex"/>
    <property type="evidence" value="ECO:0007669"/>
    <property type="project" value="UniProtKB-KW"/>
</dbReference>
<dbReference type="CDD" id="cd02655">
    <property type="entry name" value="RNAP_beta'_C"/>
    <property type="match status" value="1"/>
</dbReference>
<dbReference type="Gene3D" id="1.10.274.100">
    <property type="entry name" value="RNA polymerase Rpb1, domain 3"/>
    <property type="match status" value="2"/>
</dbReference>
<dbReference type="InterPro" id="IPR007083">
    <property type="entry name" value="RNA_pol_Rpb1_4"/>
</dbReference>
<organism evidence="14 15">
    <name type="scientific">Orenia metallireducens</name>
    <dbReference type="NCBI Taxonomy" id="1413210"/>
    <lineage>
        <taxon>Bacteria</taxon>
        <taxon>Bacillati</taxon>
        <taxon>Bacillota</taxon>
        <taxon>Clostridia</taxon>
        <taxon>Halanaerobiales</taxon>
        <taxon>Halobacteroidaceae</taxon>
        <taxon>Orenia</taxon>
    </lineage>
</organism>
<keyword evidence="9 11" id="KW-0804">Transcription</keyword>
<gene>
    <name evidence="11" type="primary">rpoC</name>
    <name evidence="14" type="ORF">SAMN06265827_11586</name>
</gene>
<dbReference type="Pfam" id="PF04983">
    <property type="entry name" value="RNA_pol_Rpb1_3"/>
    <property type="match status" value="1"/>
</dbReference>
<dbReference type="PANTHER" id="PTHR19376:SF54">
    <property type="entry name" value="DNA-DIRECTED RNA POLYMERASE SUBUNIT BETA"/>
    <property type="match status" value="1"/>
</dbReference>
<evidence type="ECO:0000256" key="12">
    <source>
        <dbReference type="RuleBase" id="RU004279"/>
    </source>
</evidence>
<comment type="function">
    <text evidence="1 11 12">DNA-dependent RNA polymerase catalyzes the transcription of DNA into RNA using the four ribonucleoside triphosphates as substrates.</text>
</comment>
<dbReference type="InterPro" id="IPR000722">
    <property type="entry name" value="RNA_pol_asu"/>
</dbReference>
<keyword evidence="7 11" id="KW-0862">Zinc</keyword>
<feature type="domain" description="RNA polymerase N-terminal" evidence="13">
    <location>
        <begin position="226"/>
        <end position="505"/>
    </location>
</feature>
<dbReference type="HAMAP" id="MF_01322">
    <property type="entry name" value="RNApol_bact_RpoC"/>
    <property type="match status" value="1"/>
</dbReference>
<dbReference type="EC" id="2.7.7.6" evidence="11"/>
<dbReference type="InterPro" id="IPR044893">
    <property type="entry name" value="RNA_pol_Rpb1_clamp_domain"/>
</dbReference>
<proteinExistence type="inferred from homology"/>
<keyword evidence="6 11" id="KW-0479">Metal-binding</keyword>
<dbReference type="FunFam" id="4.10.860.120:FF:000001">
    <property type="entry name" value="DNA-directed RNA polymerase subunit beta"/>
    <property type="match status" value="1"/>
</dbReference>
<evidence type="ECO:0000256" key="7">
    <source>
        <dbReference type="ARBA" id="ARBA00022833"/>
    </source>
</evidence>
<keyword evidence="3 11" id="KW-0240">DNA-directed RNA polymerase</keyword>
<dbReference type="InterPro" id="IPR012754">
    <property type="entry name" value="DNA-dir_RpoC_beta_prime_bact"/>
</dbReference>
<dbReference type="Pfam" id="PF00623">
    <property type="entry name" value="RNA_pol_Rpb1_2"/>
    <property type="match status" value="1"/>
</dbReference>
<evidence type="ECO:0000256" key="11">
    <source>
        <dbReference type="HAMAP-Rule" id="MF_01322"/>
    </source>
</evidence>
<keyword evidence="5 11" id="KW-0548">Nucleotidyltransferase</keyword>
<dbReference type="InterPro" id="IPR038120">
    <property type="entry name" value="Rpb1_funnel_sf"/>
</dbReference>
<dbReference type="InterPro" id="IPR045867">
    <property type="entry name" value="DNA-dir_RpoC_beta_prime"/>
</dbReference>
<dbReference type="GO" id="GO:0006351">
    <property type="term" value="P:DNA-templated transcription"/>
    <property type="evidence" value="ECO:0007669"/>
    <property type="project" value="UniProtKB-UniRule"/>
</dbReference>
<dbReference type="GO" id="GO:0003899">
    <property type="term" value="F:DNA-directed RNA polymerase activity"/>
    <property type="evidence" value="ECO:0007669"/>
    <property type="project" value="UniProtKB-UniRule"/>
</dbReference>
<keyword evidence="15" id="KW-1185">Reference proteome</keyword>
<feature type="binding site" evidence="11">
    <location>
        <position position="451"/>
    </location>
    <ligand>
        <name>Mg(2+)</name>
        <dbReference type="ChEBI" id="CHEBI:18420"/>
    </ligand>
</feature>
<evidence type="ECO:0000256" key="2">
    <source>
        <dbReference type="ARBA" id="ARBA00006460"/>
    </source>
</evidence>
<feature type="binding site" evidence="11">
    <location>
        <position position="776"/>
    </location>
    <ligand>
        <name>Zn(2+)</name>
        <dbReference type="ChEBI" id="CHEBI:29105"/>
        <label>2</label>
    </ligand>
</feature>
<dbReference type="InterPro" id="IPR007080">
    <property type="entry name" value="RNA_pol_Rpb1_1"/>
</dbReference>
<dbReference type="Pfam" id="PF04998">
    <property type="entry name" value="RNA_pol_Rpb1_5"/>
    <property type="match status" value="1"/>
</dbReference>
<dbReference type="InterPro" id="IPR007066">
    <property type="entry name" value="RNA_pol_Rpb1_3"/>
</dbReference>
<comment type="subunit">
    <text evidence="11">The RNAP catalytic core consists of 2 alpha, 1 beta, 1 beta' and 1 omega subunit. When a sigma factor is associated with the core the holoenzyme is formed, which can initiate transcription.</text>
</comment>
<dbReference type="Gene3D" id="4.10.860.120">
    <property type="entry name" value="RNA polymerase II, clamp domain"/>
    <property type="match status" value="1"/>
</dbReference>
<dbReference type="Gene3D" id="1.10.40.90">
    <property type="match status" value="1"/>
</dbReference>
<dbReference type="Gene3D" id="1.10.1790.20">
    <property type="match status" value="1"/>
</dbReference>
<feature type="binding site" evidence="11">
    <location>
        <position position="64"/>
    </location>
    <ligand>
        <name>Zn(2+)</name>
        <dbReference type="ChEBI" id="CHEBI:29105"/>
        <label>1</label>
    </ligand>
</feature>
<keyword evidence="8 11" id="KW-0460">Magnesium</keyword>
<dbReference type="InterPro" id="IPR042102">
    <property type="entry name" value="RNA_pol_Rpb1_3_sf"/>
</dbReference>
<dbReference type="SMART" id="SM00663">
    <property type="entry name" value="RPOLA_N"/>
    <property type="match status" value="1"/>
</dbReference>
<feature type="binding site" evidence="11">
    <location>
        <position position="77"/>
    </location>
    <ligand>
        <name>Zn(2+)</name>
        <dbReference type="ChEBI" id="CHEBI:29105"/>
        <label>1</label>
    </ligand>
</feature>
<dbReference type="InterPro" id="IPR007081">
    <property type="entry name" value="RNA_pol_Rpb1_5"/>
</dbReference>
<dbReference type="CDD" id="cd01609">
    <property type="entry name" value="RNAP_beta'_N"/>
    <property type="match status" value="1"/>
</dbReference>